<proteinExistence type="predicted"/>
<dbReference type="InterPro" id="IPR013320">
    <property type="entry name" value="ConA-like_dom_sf"/>
</dbReference>
<dbReference type="Gene3D" id="2.60.120.200">
    <property type="match status" value="1"/>
</dbReference>
<sequence length="196" mass="21852">MPVPGRSQQPFFDPSDEFVTRDLGLQWAFWHQYDSTRFDTGKGYLRLNAQGKGLTDTSVLAVPMGGHSYTIEIDVAVDPGCEAGLLLFYNPEHATGVTLGPQGLKIRLGNGLVFNHALANPTRATVRIVNDRQEIDFYFCLLDQPWQRTQESAEISGMHHNILGGFLDVRPALSAWGTGGATFRNFRFWPELKIPT</sequence>
<dbReference type="PANTHER" id="PTHR42812:SF14">
    <property type="entry name" value="SECRETED PROTEIN"/>
    <property type="match status" value="1"/>
</dbReference>
<dbReference type="Pfam" id="PF17851">
    <property type="entry name" value="GH43_C2"/>
    <property type="match status" value="1"/>
</dbReference>
<organism evidence="2">
    <name type="scientific">Tunturiibacter psychrotolerans</name>
    <dbReference type="NCBI Taxonomy" id="3069686"/>
    <lineage>
        <taxon>Bacteria</taxon>
        <taxon>Pseudomonadati</taxon>
        <taxon>Acidobacteriota</taxon>
        <taxon>Terriglobia</taxon>
        <taxon>Terriglobales</taxon>
        <taxon>Acidobacteriaceae</taxon>
        <taxon>Tunturiibacter</taxon>
    </lineage>
</organism>
<gene>
    <name evidence="2" type="ORF">RBB77_01380</name>
</gene>
<dbReference type="SUPFAM" id="SSF49899">
    <property type="entry name" value="Concanavalin A-like lectins/glucanases"/>
    <property type="match status" value="1"/>
</dbReference>
<feature type="domain" description="Beta-xylosidase C-terminal Concanavalin A-like" evidence="1">
    <location>
        <begin position="15"/>
        <end position="178"/>
    </location>
</feature>
<dbReference type="EMBL" id="CP132942">
    <property type="protein sequence ID" value="XCB33563.1"/>
    <property type="molecule type" value="Genomic_DNA"/>
</dbReference>
<reference evidence="2" key="1">
    <citation type="submission" date="2023-08" db="EMBL/GenBank/DDBJ databases">
        <authorList>
            <person name="Messyasz A."/>
            <person name="Mannisto M.K."/>
            <person name="Kerkhof L.J."/>
            <person name="Haggblom M."/>
        </authorList>
    </citation>
    <scope>NUCLEOTIDE SEQUENCE</scope>
    <source>
        <strain evidence="2">X5P6</strain>
    </source>
</reference>
<reference evidence="2" key="2">
    <citation type="journal article" date="2024" name="Environ. Microbiol.">
        <title>Genome analysis and description of Tunturibacter gen. nov. expands the diversity of Terriglobia in tundra soils.</title>
        <authorList>
            <person name="Messyasz A."/>
            <person name="Mannisto M.K."/>
            <person name="Kerkhof L.J."/>
            <person name="Haggblom M.M."/>
        </authorList>
    </citation>
    <scope>NUCLEOTIDE SEQUENCE</scope>
    <source>
        <strain evidence="2">X5P6</strain>
    </source>
</reference>
<dbReference type="InterPro" id="IPR041542">
    <property type="entry name" value="GH43_C2"/>
</dbReference>
<dbReference type="AlphaFoldDB" id="A0AAU7ZRG2"/>
<evidence type="ECO:0000259" key="1">
    <source>
        <dbReference type="Pfam" id="PF17851"/>
    </source>
</evidence>
<dbReference type="KEGG" id="tpsc:RBB77_01380"/>
<dbReference type="InterPro" id="IPR051795">
    <property type="entry name" value="Glycosyl_Hydrlase_43"/>
</dbReference>
<dbReference type="RefSeq" id="WP_353064399.1">
    <property type="nucleotide sequence ID" value="NZ_CP132942.1"/>
</dbReference>
<accession>A0AAU7ZRG2</accession>
<protein>
    <recommendedName>
        <fullName evidence="1">Beta-xylosidase C-terminal Concanavalin A-like domain-containing protein</fullName>
    </recommendedName>
</protein>
<evidence type="ECO:0000313" key="2">
    <source>
        <dbReference type="EMBL" id="XCB33563.1"/>
    </source>
</evidence>
<name>A0AAU7ZRG2_9BACT</name>
<dbReference type="PANTHER" id="PTHR42812">
    <property type="entry name" value="BETA-XYLOSIDASE"/>
    <property type="match status" value="1"/>
</dbReference>